<dbReference type="InterPro" id="IPR019405">
    <property type="entry name" value="Lactonase_7-beta_prop"/>
</dbReference>
<evidence type="ECO:0000313" key="3">
    <source>
        <dbReference type="Proteomes" id="UP000527616"/>
    </source>
</evidence>
<dbReference type="InterPro" id="IPR015943">
    <property type="entry name" value="WD40/YVTN_repeat-like_dom_sf"/>
</dbReference>
<dbReference type="GO" id="GO:0017057">
    <property type="term" value="F:6-phosphogluconolactonase activity"/>
    <property type="evidence" value="ECO:0007669"/>
    <property type="project" value="UniProtKB-EC"/>
</dbReference>
<keyword evidence="3" id="KW-1185">Reference proteome</keyword>
<gene>
    <name evidence="2" type="ORF">GGQ54_002770</name>
</gene>
<dbReference type="PANTHER" id="PTHR30344">
    <property type="entry name" value="6-PHOSPHOGLUCONOLACTONASE-RELATED"/>
    <property type="match status" value="1"/>
</dbReference>
<dbReference type="InterPro" id="IPR011048">
    <property type="entry name" value="Haem_d1_sf"/>
</dbReference>
<evidence type="ECO:0000313" key="2">
    <source>
        <dbReference type="EMBL" id="NYI72210.1"/>
    </source>
</evidence>
<dbReference type="AlphaFoldDB" id="A0A7Z0DBE2"/>
<sequence>MTLGDATVVVGGYTSNNDGDARGITGYRVEPTAEAVDMLELPVLAAESPSYLVSHPNGRWHYAVGEGDNSELTLFGVERDALRRGGSVRTGAAGACHLALTTDGTHIVVAHYTDGLVTSHRIGPDGAPGPVLGTHRFTGSGPDPDRQSVPHAHQVVPFGSEILVVDLGTDRIHRLALDSSGRFSESGHPIPVPAGSGPRHLVVDSTDRLIVACELSAQVLLLRHDGREWRVRDAVSATTSSRHCQPSAIRLRGDDVFVANRGPDTFAVLDLDRDEDSLTLLTEVPVAGRWPRDLVVHEDQVWVACERSDAVSVFRDAEELDEELGGADEDIEWLLDFRFASPSPACVLLVPRPDPSATPTRDG</sequence>
<dbReference type="RefSeq" id="WP_179445936.1">
    <property type="nucleotide sequence ID" value="NZ_JACBZS010000001.1"/>
</dbReference>
<dbReference type="Pfam" id="PF10282">
    <property type="entry name" value="Lactonase"/>
    <property type="match status" value="1"/>
</dbReference>
<dbReference type="Proteomes" id="UP000527616">
    <property type="component" value="Unassembled WGS sequence"/>
</dbReference>
<dbReference type="EC" id="3.1.1.31" evidence="2"/>
<accession>A0A7Z0DBE2</accession>
<comment type="caution">
    <text evidence="2">The sequence shown here is derived from an EMBL/GenBank/DDBJ whole genome shotgun (WGS) entry which is preliminary data.</text>
</comment>
<name>A0A7Z0DBE2_9ACTN</name>
<dbReference type="EMBL" id="JACBZS010000001">
    <property type="protein sequence ID" value="NYI72210.1"/>
    <property type="molecule type" value="Genomic_DNA"/>
</dbReference>
<organism evidence="2 3">
    <name type="scientific">Naumannella cuiyingiana</name>
    <dbReference type="NCBI Taxonomy" id="1347891"/>
    <lineage>
        <taxon>Bacteria</taxon>
        <taxon>Bacillati</taxon>
        <taxon>Actinomycetota</taxon>
        <taxon>Actinomycetes</taxon>
        <taxon>Propionibacteriales</taxon>
        <taxon>Propionibacteriaceae</taxon>
        <taxon>Naumannella</taxon>
    </lineage>
</organism>
<reference evidence="2 3" key="1">
    <citation type="submission" date="2020-07" db="EMBL/GenBank/DDBJ databases">
        <title>Sequencing the genomes of 1000 actinobacteria strains.</title>
        <authorList>
            <person name="Klenk H.-P."/>
        </authorList>
    </citation>
    <scope>NUCLEOTIDE SEQUENCE [LARGE SCALE GENOMIC DNA]</scope>
    <source>
        <strain evidence="2 3">DSM 103164</strain>
    </source>
</reference>
<proteinExistence type="inferred from homology"/>
<dbReference type="PANTHER" id="PTHR30344:SF1">
    <property type="entry name" value="6-PHOSPHOGLUCONOLACTONASE"/>
    <property type="match status" value="1"/>
</dbReference>
<keyword evidence="2" id="KW-0378">Hydrolase</keyword>
<protein>
    <submittedName>
        <fullName evidence="2">6-phosphogluconolactonase</fullName>
        <ecNumber evidence="2">3.1.1.31</ecNumber>
    </submittedName>
</protein>
<evidence type="ECO:0000256" key="1">
    <source>
        <dbReference type="ARBA" id="ARBA00005564"/>
    </source>
</evidence>
<dbReference type="InterPro" id="IPR050282">
    <property type="entry name" value="Cycloisomerase_2"/>
</dbReference>
<comment type="similarity">
    <text evidence="1">Belongs to the cycloisomerase 2 family.</text>
</comment>
<dbReference type="Gene3D" id="2.130.10.10">
    <property type="entry name" value="YVTN repeat-like/Quinoprotein amine dehydrogenase"/>
    <property type="match status" value="1"/>
</dbReference>
<dbReference type="SUPFAM" id="SSF51004">
    <property type="entry name" value="C-terminal (heme d1) domain of cytochrome cd1-nitrite reductase"/>
    <property type="match status" value="1"/>
</dbReference>